<dbReference type="OMA" id="WAGIASH"/>
<reference evidence="3" key="1">
    <citation type="journal article" date="2015" name="BMC Genomics">
        <title>Genomic and transcriptomic analysis of the endophytic fungus Pestalotiopsis fici reveals its lifestyle and high potential for synthesis of natural products.</title>
        <authorList>
            <person name="Wang X."/>
            <person name="Zhang X."/>
            <person name="Liu L."/>
            <person name="Xiang M."/>
            <person name="Wang W."/>
            <person name="Sun X."/>
            <person name="Che Y."/>
            <person name="Guo L."/>
            <person name="Liu G."/>
            <person name="Guo L."/>
            <person name="Wang C."/>
            <person name="Yin W.B."/>
            <person name="Stadler M."/>
            <person name="Zhang X."/>
            <person name="Liu X."/>
        </authorList>
    </citation>
    <scope>NUCLEOTIDE SEQUENCE [LARGE SCALE GENOMIC DNA]</scope>
    <source>
        <strain evidence="3">W106-1 / CGMCC3.15140</strain>
    </source>
</reference>
<dbReference type="InterPro" id="IPR052895">
    <property type="entry name" value="HetReg/Transcr_Mod"/>
</dbReference>
<dbReference type="eggNOG" id="ENOG502SMU2">
    <property type="taxonomic scope" value="Eukaryota"/>
</dbReference>
<organism evidence="2 3">
    <name type="scientific">Pestalotiopsis fici (strain W106-1 / CGMCC3.15140)</name>
    <dbReference type="NCBI Taxonomy" id="1229662"/>
    <lineage>
        <taxon>Eukaryota</taxon>
        <taxon>Fungi</taxon>
        <taxon>Dikarya</taxon>
        <taxon>Ascomycota</taxon>
        <taxon>Pezizomycotina</taxon>
        <taxon>Sordariomycetes</taxon>
        <taxon>Xylariomycetidae</taxon>
        <taxon>Amphisphaeriales</taxon>
        <taxon>Sporocadaceae</taxon>
        <taxon>Pestalotiopsis</taxon>
    </lineage>
</organism>
<dbReference type="OrthoDB" id="5386682at2759"/>
<dbReference type="InParanoid" id="W3XM53"/>
<dbReference type="Pfam" id="PF06985">
    <property type="entry name" value="HET"/>
    <property type="match status" value="1"/>
</dbReference>
<gene>
    <name evidence="2" type="ORF">PFICI_00169</name>
</gene>
<accession>W3XM53</accession>
<evidence type="ECO:0000259" key="1">
    <source>
        <dbReference type="Pfam" id="PF06985"/>
    </source>
</evidence>
<dbReference type="GeneID" id="19265182"/>
<evidence type="ECO:0000313" key="2">
    <source>
        <dbReference type="EMBL" id="ETS86341.1"/>
    </source>
</evidence>
<name>W3XM53_PESFW</name>
<protein>
    <recommendedName>
        <fullName evidence="1">Heterokaryon incompatibility domain-containing protein</fullName>
    </recommendedName>
</protein>
<sequence length="692" mass="78584">MVVNNIYPPLNPGRSEIRLLRVLAREATDVPNFDLRTVSLDDDVPTRPPFTCVSYVWGEPEEKDIIINGRDIRVTIGGLLPAVDSALHHCQALRDCKPPDIWLWADALCINQRDEAEKNSQVPLMSRIFSMAELVVCCLWYQDDFFSEGLFTDAIRSIDELIARLQNAGLVNMQDRDLVTLSQPPNTNFLDCVKESPELASRLKDFGVFFYLNIPYWSRVWILQEVTLASNAIMTYKTQRVEWWKLKVLSRWRNEAIRGPKPDGINPKIWRSVATSGFDVVWSIIEVFALTKCSGTKPPANRTQAIGVPQTLQQARSKDDLLQDWLTSFNCGSSLKATNPRDHIYGLLAIAPIEIQVDYSQSVADVYSSYIKAYLRDWNSSFREDLPQLYFLQYAHCNPDMMSRRISEAFSSYLMPSWAPHYPFVSSWEKTHGLKRPQAPFGYQSSSCKGVFANDTTPAMVLNDDSGNRLLVSAIVLDGFSEKSLSFSLRKNTDILDVARGMKSLNKDVPIVDVLVKTIMWERLLMETEHDKRSSLLDDWECSCAEYLRKKVRTRIAHAGTREQEIAALGLDFYKSCVPLHTLDQVSLLRPDPREIPVDEFMHTLKWNLQFNQSCSNLILTESGRLCITGPFQVKPGDLLCILDGGSMPSILRPSGSFYKHICQTFVLGLENGQARGILERGEAKVQEFELI</sequence>
<dbReference type="PANTHER" id="PTHR24148:SF73">
    <property type="entry name" value="HET DOMAIN PROTEIN (AFU_ORTHOLOGUE AFUA_8G01020)"/>
    <property type="match status" value="1"/>
</dbReference>
<keyword evidence="3" id="KW-1185">Reference proteome</keyword>
<dbReference type="Proteomes" id="UP000030651">
    <property type="component" value="Unassembled WGS sequence"/>
</dbReference>
<evidence type="ECO:0000313" key="3">
    <source>
        <dbReference type="Proteomes" id="UP000030651"/>
    </source>
</evidence>
<dbReference type="EMBL" id="KI912109">
    <property type="protein sequence ID" value="ETS86341.1"/>
    <property type="molecule type" value="Genomic_DNA"/>
</dbReference>
<dbReference type="InterPro" id="IPR010730">
    <property type="entry name" value="HET"/>
</dbReference>
<proteinExistence type="predicted"/>
<dbReference type="HOGENOM" id="CLU_004184_7_4_1"/>
<dbReference type="KEGG" id="pfy:PFICI_00169"/>
<dbReference type="PANTHER" id="PTHR24148">
    <property type="entry name" value="ANKYRIN REPEAT DOMAIN-CONTAINING PROTEIN 39 HOMOLOG-RELATED"/>
    <property type="match status" value="1"/>
</dbReference>
<dbReference type="AlphaFoldDB" id="W3XM53"/>
<dbReference type="RefSeq" id="XP_007826941.1">
    <property type="nucleotide sequence ID" value="XM_007828750.1"/>
</dbReference>
<feature type="domain" description="Heterokaryon incompatibility" evidence="1">
    <location>
        <begin position="50"/>
        <end position="225"/>
    </location>
</feature>